<dbReference type="InterPro" id="IPR001876">
    <property type="entry name" value="Znf_RanBP2"/>
</dbReference>
<protein>
    <recommendedName>
        <fullName evidence="9">RanBP-type and C3HC4-type zinc finger-containing protein 1</fullName>
    </recommendedName>
</protein>
<evidence type="ECO:0000313" key="8">
    <source>
        <dbReference type="Proteomes" id="UP000815325"/>
    </source>
</evidence>
<evidence type="ECO:0000259" key="6">
    <source>
        <dbReference type="PROSITE" id="PS50199"/>
    </source>
</evidence>
<accession>A0ABQ7GE47</accession>
<name>A0ABQ7GE47_DUNSA</name>
<evidence type="ECO:0000259" key="5">
    <source>
        <dbReference type="PROSITE" id="PS50089"/>
    </source>
</evidence>
<reference evidence="7" key="1">
    <citation type="submission" date="2017-08" db="EMBL/GenBank/DDBJ databases">
        <authorList>
            <person name="Polle J.E."/>
            <person name="Barry K."/>
            <person name="Cushman J."/>
            <person name="Schmutz J."/>
            <person name="Tran D."/>
            <person name="Hathwaick L.T."/>
            <person name="Yim W.C."/>
            <person name="Jenkins J."/>
            <person name="Mckie-Krisberg Z.M."/>
            <person name="Prochnik S."/>
            <person name="Lindquist E."/>
            <person name="Dockter R.B."/>
            <person name="Adam C."/>
            <person name="Molina H."/>
            <person name="Bunkerborg J."/>
            <person name="Jin E."/>
            <person name="Buchheim M."/>
            <person name="Magnuson J."/>
        </authorList>
    </citation>
    <scope>NUCLEOTIDE SEQUENCE</scope>
    <source>
        <strain evidence="7">CCAP 19/18</strain>
    </source>
</reference>
<keyword evidence="8" id="KW-1185">Reference proteome</keyword>
<dbReference type="InterPro" id="IPR011989">
    <property type="entry name" value="ARM-like"/>
</dbReference>
<dbReference type="PROSITE" id="PS01358">
    <property type="entry name" value="ZF_RANBP2_1"/>
    <property type="match status" value="1"/>
</dbReference>
<evidence type="ECO:0000256" key="2">
    <source>
        <dbReference type="ARBA" id="ARBA00022771"/>
    </source>
</evidence>
<keyword evidence="2 4" id="KW-0863">Zinc-finger</keyword>
<dbReference type="Gene3D" id="1.25.10.10">
    <property type="entry name" value="Leucine-rich Repeat Variant"/>
    <property type="match status" value="1"/>
</dbReference>
<evidence type="ECO:0000256" key="4">
    <source>
        <dbReference type="PROSITE-ProRule" id="PRU00322"/>
    </source>
</evidence>
<dbReference type="EMBL" id="MU069847">
    <property type="protein sequence ID" value="KAF5832809.1"/>
    <property type="molecule type" value="Genomic_DNA"/>
</dbReference>
<dbReference type="Proteomes" id="UP000815325">
    <property type="component" value="Unassembled WGS sequence"/>
</dbReference>
<evidence type="ECO:0000256" key="1">
    <source>
        <dbReference type="ARBA" id="ARBA00022723"/>
    </source>
</evidence>
<dbReference type="PROSITE" id="PS50089">
    <property type="entry name" value="ZF_RING_2"/>
    <property type="match status" value="1"/>
</dbReference>
<evidence type="ECO:0000256" key="3">
    <source>
        <dbReference type="ARBA" id="ARBA00022833"/>
    </source>
</evidence>
<organism evidence="7 8">
    <name type="scientific">Dunaliella salina</name>
    <name type="common">Green alga</name>
    <name type="synonym">Protococcus salinus</name>
    <dbReference type="NCBI Taxonomy" id="3046"/>
    <lineage>
        <taxon>Eukaryota</taxon>
        <taxon>Viridiplantae</taxon>
        <taxon>Chlorophyta</taxon>
        <taxon>core chlorophytes</taxon>
        <taxon>Chlorophyceae</taxon>
        <taxon>CS clade</taxon>
        <taxon>Chlamydomonadales</taxon>
        <taxon>Dunaliellaceae</taxon>
        <taxon>Dunaliella</taxon>
    </lineage>
</organism>
<feature type="domain" description="RanBP2-type" evidence="6">
    <location>
        <begin position="127"/>
        <end position="163"/>
    </location>
</feature>
<proteinExistence type="predicted"/>
<keyword evidence="1" id="KW-0479">Metal-binding</keyword>
<evidence type="ECO:0008006" key="9">
    <source>
        <dbReference type="Google" id="ProtNLM"/>
    </source>
</evidence>
<feature type="domain" description="RING-type" evidence="5">
    <location>
        <begin position="32"/>
        <end position="81"/>
    </location>
</feature>
<gene>
    <name evidence="7" type="ORF">DUNSADRAFT_11182</name>
</gene>
<keyword evidence="3" id="KW-0862">Zinc</keyword>
<evidence type="ECO:0000313" key="7">
    <source>
        <dbReference type="EMBL" id="KAF5832809.1"/>
    </source>
</evidence>
<dbReference type="PROSITE" id="PS50199">
    <property type="entry name" value="ZF_RANBP2_2"/>
    <property type="match status" value="1"/>
</dbReference>
<dbReference type="SUPFAM" id="SSF48371">
    <property type="entry name" value="ARM repeat"/>
    <property type="match status" value="1"/>
</dbReference>
<dbReference type="InterPro" id="IPR001841">
    <property type="entry name" value="Znf_RING"/>
</dbReference>
<comment type="caution">
    <text evidence="7">The sequence shown here is derived from an EMBL/GenBank/DDBJ whole genome shotgun (WGS) entry which is preliminary data.</text>
</comment>
<sequence>MSTSTAITASVWGKGKQAQMTSRPLRPGEEECSLCRNDVPALVRLKGCDCSNYAVCLACVENLRATNIFRANKGVTCPFCRGYIECFEPVTRDDPDSAQLEALLTEANRAAKVAAASRAGVPIANKPEGSQALARTDWGCKSCGNSNAWWSPRCTECDQPGPSPAPAKPATWGVTEDVRQQIQVLRHPTMQKAFSEIAVPVTQQNQVGEFDESQMMKRLRDYPKGADKLLNLVKALSDPAFFRECSTHIHGNFTVQNLIEILARIRNNITSQKPLAIENFKRYSRGLDPFAQLLYTMLPMASELAVHTQGTYVAQKLIAYINSPQELFDVCRAVLPDTVLLLQDEKGKFAVKRTVEALEELHACSPASRPLVAKGINVAAKAFLPQFSKAMFAAGNHFGASVLSGVISMGVPCFESLDLGSRLATKARQLLTKGYHGQSVLSRVINSKGGPGSLEWYSEHMRDLLCIITMQLLDMLPTLVMSEEREVKLVKDLVLRLAEEQEVLWIEEIISELVNRGAHCCSTTQHQCASNSCADSSPSSGPTTQASCTAVGLQSVHLHA</sequence>
<dbReference type="InterPro" id="IPR016024">
    <property type="entry name" value="ARM-type_fold"/>
</dbReference>